<keyword evidence="1" id="KW-0732">Signal</keyword>
<evidence type="ECO:0000313" key="3">
    <source>
        <dbReference type="Proteomes" id="UP001152798"/>
    </source>
</evidence>
<keyword evidence="3" id="KW-1185">Reference proteome</keyword>
<dbReference type="AlphaFoldDB" id="A0A9P0MP40"/>
<organism evidence="2 3">
    <name type="scientific">Nezara viridula</name>
    <name type="common">Southern green stink bug</name>
    <name type="synonym">Cimex viridulus</name>
    <dbReference type="NCBI Taxonomy" id="85310"/>
    <lineage>
        <taxon>Eukaryota</taxon>
        <taxon>Metazoa</taxon>
        <taxon>Ecdysozoa</taxon>
        <taxon>Arthropoda</taxon>
        <taxon>Hexapoda</taxon>
        <taxon>Insecta</taxon>
        <taxon>Pterygota</taxon>
        <taxon>Neoptera</taxon>
        <taxon>Paraneoptera</taxon>
        <taxon>Hemiptera</taxon>
        <taxon>Heteroptera</taxon>
        <taxon>Panheteroptera</taxon>
        <taxon>Pentatomomorpha</taxon>
        <taxon>Pentatomoidea</taxon>
        <taxon>Pentatomidae</taxon>
        <taxon>Pentatominae</taxon>
        <taxon>Nezara</taxon>
    </lineage>
</organism>
<evidence type="ECO:0000313" key="2">
    <source>
        <dbReference type="EMBL" id="CAH1397527.1"/>
    </source>
</evidence>
<feature type="signal peptide" evidence="1">
    <location>
        <begin position="1"/>
        <end position="22"/>
    </location>
</feature>
<dbReference type="EMBL" id="OV725079">
    <property type="protein sequence ID" value="CAH1397527.1"/>
    <property type="molecule type" value="Genomic_DNA"/>
</dbReference>
<evidence type="ECO:0008006" key="4">
    <source>
        <dbReference type="Google" id="ProtNLM"/>
    </source>
</evidence>
<feature type="chain" id="PRO_5040288476" description="Neuropeptide" evidence="1">
    <location>
        <begin position="23"/>
        <end position="68"/>
    </location>
</feature>
<accession>A0A9P0MP40</accession>
<evidence type="ECO:0000256" key="1">
    <source>
        <dbReference type="SAM" id="SignalP"/>
    </source>
</evidence>
<gene>
    <name evidence="2" type="ORF">NEZAVI_LOCUS7332</name>
</gene>
<reference evidence="2" key="1">
    <citation type="submission" date="2022-01" db="EMBL/GenBank/DDBJ databases">
        <authorList>
            <person name="King R."/>
        </authorList>
    </citation>
    <scope>NUCLEOTIDE SEQUENCE</scope>
</reference>
<protein>
    <recommendedName>
        <fullName evidence="4">Neuropeptide</fullName>
    </recommendedName>
</protein>
<name>A0A9P0MP40_NEZVI</name>
<dbReference type="Proteomes" id="UP001152798">
    <property type="component" value="Chromosome 3"/>
</dbReference>
<sequence length="68" mass="7646">MKLPCLLLLTVIIAISFDLTLAARTTRNPPGYFRCVGFFNRCCPLDRYCCINNLYCCRTGSTFAAIIC</sequence>
<proteinExistence type="predicted"/>